<protein>
    <submittedName>
        <fullName evidence="1">Head completion/stabilization protein</fullName>
    </submittedName>
</protein>
<sequence>MFVAIGPTATEPAGEAITSGAFWPAISPADFRLAMRADSAITANRVRGALIEAIAGVNGQLAPWRLQQQAGGYATLAAVPAEMVDGQSEKVQRYLRAVYCIAKANLVERYRDYDLTRTGEDKAEALDEPIDDLRRDAGWAVADIQQRPRCTVELV</sequence>
<accession>A0ABY6DTB9</accession>
<proteinExistence type="predicted"/>
<keyword evidence="2" id="KW-1185">Reference proteome</keyword>
<name>A0ABY6DTB9_9NEIS</name>
<evidence type="ECO:0000313" key="2">
    <source>
        <dbReference type="Proteomes" id="UP001061302"/>
    </source>
</evidence>
<evidence type="ECO:0000313" key="1">
    <source>
        <dbReference type="EMBL" id="UXY16736.1"/>
    </source>
</evidence>
<gene>
    <name evidence="1" type="ORF">N8I74_06855</name>
</gene>
<organism evidence="1 2">
    <name type="scientific">Chitiniphilus purpureus</name>
    <dbReference type="NCBI Taxonomy" id="2981137"/>
    <lineage>
        <taxon>Bacteria</taxon>
        <taxon>Pseudomonadati</taxon>
        <taxon>Pseudomonadota</taxon>
        <taxon>Betaproteobacteria</taxon>
        <taxon>Neisseriales</taxon>
        <taxon>Chitinibacteraceae</taxon>
        <taxon>Chitiniphilus</taxon>
    </lineage>
</organism>
<reference evidence="1" key="1">
    <citation type="submission" date="2022-10" db="EMBL/GenBank/DDBJ databases">
        <title>Chitiniphilus purpureus sp. nov., a novel chitin-degrading bacterium isolated from crawfish pond sediment.</title>
        <authorList>
            <person name="Li K."/>
        </authorList>
    </citation>
    <scope>NUCLEOTIDE SEQUENCE</scope>
    <source>
        <strain evidence="1">CD1</strain>
    </source>
</reference>
<dbReference type="EMBL" id="CP106753">
    <property type="protein sequence ID" value="UXY16736.1"/>
    <property type="molecule type" value="Genomic_DNA"/>
</dbReference>
<dbReference type="InterPro" id="IPR009225">
    <property type="entry name" value="Phage_head_completion_GpL"/>
</dbReference>
<dbReference type="RefSeq" id="WP_263126126.1">
    <property type="nucleotide sequence ID" value="NZ_CP106753.1"/>
</dbReference>
<dbReference type="Proteomes" id="UP001061302">
    <property type="component" value="Chromosome"/>
</dbReference>
<dbReference type="Pfam" id="PF05926">
    <property type="entry name" value="Phage_GPL"/>
    <property type="match status" value="1"/>
</dbReference>